<evidence type="ECO:0000259" key="13">
    <source>
        <dbReference type="PROSITE" id="PS51192"/>
    </source>
</evidence>
<dbReference type="FunFam" id="3.40.50.300:FF:000489">
    <property type="entry name" value="Primosome assembly protein PriA"/>
    <property type="match status" value="1"/>
</dbReference>
<evidence type="ECO:0000256" key="5">
    <source>
        <dbReference type="ARBA" id="ARBA00022801"/>
    </source>
</evidence>
<keyword evidence="7" id="KW-0862">Zinc</keyword>
<dbReference type="NCBIfam" id="TIGR00595">
    <property type="entry name" value="priA"/>
    <property type="match status" value="1"/>
</dbReference>
<reference evidence="14" key="1">
    <citation type="submission" date="2018-06" db="EMBL/GenBank/DDBJ databases">
        <authorList>
            <person name="Zhirakovskaya E."/>
        </authorList>
    </citation>
    <scope>NUCLEOTIDE SEQUENCE</scope>
</reference>
<keyword evidence="6 14" id="KW-0347">Helicase</keyword>
<dbReference type="InterPro" id="IPR027417">
    <property type="entry name" value="P-loop_NTPase"/>
</dbReference>
<dbReference type="Pfam" id="PF00271">
    <property type="entry name" value="Helicase_C"/>
    <property type="match status" value="1"/>
</dbReference>
<keyword evidence="3" id="KW-0479">Metal-binding</keyword>
<comment type="catalytic activity">
    <reaction evidence="12">
        <text>ATP + H2O = ADP + phosphate + H(+)</text>
        <dbReference type="Rhea" id="RHEA:13065"/>
        <dbReference type="ChEBI" id="CHEBI:15377"/>
        <dbReference type="ChEBI" id="CHEBI:15378"/>
        <dbReference type="ChEBI" id="CHEBI:30616"/>
        <dbReference type="ChEBI" id="CHEBI:43474"/>
        <dbReference type="ChEBI" id="CHEBI:456216"/>
        <dbReference type="EC" id="5.6.2.4"/>
    </reaction>
</comment>
<evidence type="ECO:0000313" key="14">
    <source>
        <dbReference type="EMBL" id="VAX23421.1"/>
    </source>
</evidence>
<keyword evidence="1" id="KW-0639">Primosome</keyword>
<evidence type="ECO:0000256" key="8">
    <source>
        <dbReference type="ARBA" id="ARBA00022840"/>
    </source>
</evidence>
<dbReference type="Pfam" id="PF00270">
    <property type="entry name" value="DEAD"/>
    <property type="match status" value="1"/>
</dbReference>
<dbReference type="GO" id="GO:0006269">
    <property type="term" value="P:DNA replication, synthesis of primer"/>
    <property type="evidence" value="ECO:0007669"/>
    <property type="project" value="UniProtKB-KW"/>
</dbReference>
<evidence type="ECO:0000256" key="12">
    <source>
        <dbReference type="ARBA" id="ARBA00048988"/>
    </source>
</evidence>
<evidence type="ECO:0000256" key="10">
    <source>
        <dbReference type="ARBA" id="ARBA00023235"/>
    </source>
</evidence>
<evidence type="ECO:0000256" key="9">
    <source>
        <dbReference type="ARBA" id="ARBA00023125"/>
    </source>
</evidence>
<dbReference type="GO" id="GO:0003677">
    <property type="term" value="F:DNA binding"/>
    <property type="evidence" value="ECO:0007669"/>
    <property type="project" value="UniProtKB-KW"/>
</dbReference>
<dbReference type="Pfam" id="PF18319">
    <property type="entry name" value="Zn_ribbon_PriA"/>
    <property type="match status" value="1"/>
</dbReference>
<name>A0A3B1C9T8_9ZZZZ</name>
<dbReference type="EC" id="5.6.2.4" evidence="11"/>
<dbReference type="HAMAP" id="MF_00983">
    <property type="entry name" value="PriA"/>
    <property type="match status" value="1"/>
</dbReference>
<dbReference type="Gene3D" id="3.40.1440.60">
    <property type="entry name" value="PriA, 3(prime) DNA-binding domain"/>
    <property type="match status" value="1"/>
</dbReference>
<protein>
    <recommendedName>
        <fullName evidence="11">DNA 3'-5' helicase</fullName>
        <ecNumber evidence="11">5.6.2.4</ecNumber>
    </recommendedName>
</protein>
<keyword evidence="2" id="KW-0235">DNA replication</keyword>
<organism evidence="14">
    <name type="scientific">hydrothermal vent metagenome</name>
    <dbReference type="NCBI Taxonomy" id="652676"/>
    <lineage>
        <taxon>unclassified sequences</taxon>
        <taxon>metagenomes</taxon>
        <taxon>ecological metagenomes</taxon>
    </lineage>
</organism>
<dbReference type="InterPro" id="IPR040498">
    <property type="entry name" value="PriA_CRR"/>
</dbReference>
<dbReference type="InterPro" id="IPR042115">
    <property type="entry name" value="PriA_3primeBD_sf"/>
</dbReference>
<dbReference type="GO" id="GO:0006270">
    <property type="term" value="P:DNA replication initiation"/>
    <property type="evidence" value="ECO:0007669"/>
    <property type="project" value="TreeGrafter"/>
</dbReference>
<dbReference type="PANTHER" id="PTHR30580">
    <property type="entry name" value="PRIMOSOMAL PROTEIN N"/>
    <property type="match status" value="1"/>
</dbReference>
<dbReference type="PANTHER" id="PTHR30580:SF0">
    <property type="entry name" value="PRIMOSOMAL PROTEIN N"/>
    <property type="match status" value="1"/>
</dbReference>
<keyword evidence="5" id="KW-0378">Hydrolase</keyword>
<dbReference type="InterPro" id="IPR011545">
    <property type="entry name" value="DEAD/DEAH_box_helicase_dom"/>
</dbReference>
<dbReference type="SMART" id="SM00487">
    <property type="entry name" value="DEXDc"/>
    <property type="match status" value="1"/>
</dbReference>
<proteinExistence type="inferred from homology"/>
<dbReference type="GO" id="GO:1990077">
    <property type="term" value="C:primosome complex"/>
    <property type="evidence" value="ECO:0007669"/>
    <property type="project" value="UniProtKB-KW"/>
</dbReference>
<keyword evidence="10" id="KW-0413">Isomerase</keyword>
<evidence type="ECO:0000256" key="3">
    <source>
        <dbReference type="ARBA" id="ARBA00022723"/>
    </source>
</evidence>
<dbReference type="PROSITE" id="PS51192">
    <property type="entry name" value="HELICASE_ATP_BIND_1"/>
    <property type="match status" value="1"/>
</dbReference>
<dbReference type="SUPFAM" id="SSF52540">
    <property type="entry name" value="P-loop containing nucleoside triphosphate hydrolases"/>
    <property type="match status" value="2"/>
</dbReference>
<dbReference type="Gene3D" id="3.40.50.300">
    <property type="entry name" value="P-loop containing nucleotide triphosphate hydrolases"/>
    <property type="match status" value="2"/>
</dbReference>
<evidence type="ECO:0000256" key="11">
    <source>
        <dbReference type="ARBA" id="ARBA00034808"/>
    </source>
</evidence>
<dbReference type="GO" id="GO:0006310">
    <property type="term" value="P:DNA recombination"/>
    <property type="evidence" value="ECO:0007669"/>
    <property type="project" value="InterPro"/>
</dbReference>
<dbReference type="GO" id="GO:0016787">
    <property type="term" value="F:hydrolase activity"/>
    <property type="evidence" value="ECO:0007669"/>
    <property type="project" value="UniProtKB-KW"/>
</dbReference>
<keyword evidence="9" id="KW-0238">DNA-binding</keyword>
<keyword evidence="4" id="KW-0547">Nucleotide-binding</keyword>
<evidence type="ECO:0000256" key="2">
    <source>
        <dbReference type="ARBA" id="ARBA00022705"/>
    </source>
</evidence>
<dbReference type="GO" id="GO:0043138">
    <property type="term" value="F:3'-5' DNA helicase activity"/>
    <property type="evidence" value="ECO:0007669"/>
    <property type="project" value="UniProtKB-EC"/>
</dbReference>
<evidence type="ECO:0000256" key="4">
    <source>
        <dbReference type="ARBA" id="ARBA00022741"/>
    </source>
</evidence>
<dbReference type="SMART" id="SM00490">
    <property type="entry name" value="HELICc"/>
    <property type="match status" value="1"/>
</dbReference>
<accession>A0A3B1C9T8</accession>
<dbReference type="InterPro" id="IPR041236">
    <property type="entry name" value="PriA_C"/>
</dbReference>
<evidence type="ECO:0000256" key="6">
    <source>
        <dbReference type="ARBA" id="ARBA00022806"/>
    </source>
</evidence>
<keyword evidence="8" id="KW-0067">ATP-binding</keyword>
<dbReference type="AlphaFoldDB" id="A0A3B1C9T8"/>
<dbReference type="CDD" id="cd17929">
    <property type="entry name" value="DEXHc_priA"/>
    <property type="match status" value="1"/>
</dbReference>
<dbReference type="InterPro" id="IPR014001">
    <property type="entry name" value="Helicase_ATP-bd"/>
</dbReference>
<dbReference type="GO" id="GO:0005524">
    <property type="term" value="F:ATP binding"/>
    <property type="evidence" value="ECO:0007669"/>
    <property type="project" value="UniProtKB-KW"/>
</dbReference>
<dbReference type="EMBL" id="UOGA01000248">
    <property type="protein sequence ID" value="VAX23421.1"/>
    <property type="molecule type" value="Genomic_DNA"/>
</dbReference>
<dbReference type="GO" id="GO:0046872">
    <property type="term" value="F:metal ion binding"/>
    <property type="evidence" value="ECO:0007669"/>
    <property type="project" value="UniProtKB-KW"/>
</dbReference>
<dbReference type="InterPro" id="IPR001650">
    <property type="entry name" value="Helicase_C-like"/>
</dbReference>
<dbReference type="Pfam" id="PF18074">
    <property type="entry name" value="PriA_C"/>
    <property type="match status" value="1"/>
</dbReference>
<gene>
    <name evidence="14" type="ORF">MNBD_NITROSPINAE04-2115</name>
</gene>
<evidence type="ECO:0000256" key="1">
    <source>
        <dbReference type="ARBA" id="ARBA00022515"/>
    </source>
</evidence>
<dbReference type="GO" id="GO:0006302">
    <property type="term" value="P:double-strand break repair"/>
    <property type="evidence" value="ECO:0007669"/>
    <property type="project" value="InterPro"/>
</dbReference>
<dbReference type="InterPro" id="IPR041222">
    <property type="entry name" value="PriA_3primeBD"/>
</dbReference>
<dbReference type="Pfam" id="PF17764">
    <property type="entry name" value="PriA_3primeBD"/>
    <property type="match status" value="1"/>
</dbReference>
<sequence>MSDKGDYILRYALVNSLDLALNTISMVENDLLNKPFAEVMAPRPLRALFTYSVPESMRACAVAGKRVLIPFGSRKLIGLIARRVDTTDVKTKALLQVLDEKPVVPPNLLKLTLWTADHYFAAPGELMPIILPKDDIRIDTVVELKAGAKGRPSKSSKILVEVYEALQAHNNSRRFTLLASDLQITASALTKALTSQSARRFFKQTQAARRVAIRSVKTPLETSAIKLAPVELTEEQQTAVERILPDIKEHCFNTHLIHGITGSGKTEVYAKLISATLQAGMSALALAPEIALADALATRLERRTGVKPVTLHSDMAPRERNRRWLEVLEGEAKLVVGARSALFAPVPNLGLIVVDEEHDPSYKQETAPRYHGRDVAIMRGSMENTPVVLGSATPSLESYHHALNGKYNLIELTHRIDKRPLPNVRITHPDKPGQIGRILEAAIDKCLADGEQALLFINRRGMARYVQCSACGHVFECRNCSLSLVLHMSSGQMSCHTCGYVEKKPAKCPDCSSADLYMGGAGSERVEDDTKELFPKARVARMDKDTTSKRRSSASILNAVESRDVDILVGTQMVTKGHDYPGITLVGAINADDTLHIPDFRSSERAFQLVTQAAGRAGRGEKPGFVVAQTLSETHHSITAAAKHDFKEFYDIEIPFRKAAGYPPYVRLAFVKIESSTTKKGEAFVKWLESKLPGICREEPGLICLGPTEAVVFKTRNKYHWRVLFKGANHATLSSGVRRFLAEMDEAPGPIKQGIRIAVDMDPATVL</sequence>
<feature type="domain" description="Helicase ATP-binding" evidence="13">
    <location>
        <begin position="246"/>
        <end position="412"/>
    </location>
</feature>
<dbReference type="InterPro" id="IPR005259">
    <property type="entry name" value="PriA"/>
</dbReference>
<evidence type="ECO:0000256" key="7">
    <source>
        <dbReference type="ARBA" id="ARBA00022833"/>
    </source>
</evidence>